<gene>
    <name evidence="1" type="ORF">ENL21_06810</name>
</gene>
<comment type="caution">
    <text evidence="1">The sequence shown here is derived from an EMBL/GenBank/DDBJ whole genome shotgun (WGS) entry which is preliminary data.</text>
</comment>
<sequence length="467" mass="49363">MKILRVLLPLVLLGLFAGCQLEEPSLKKSEPVTPNSTTQQLFASFVAVGNSLTAGYQSAALTAKFQEYSFPNQIATQAGVNDFKQPLLAWPGIGSYTTQGAGILTFNGFDADGNPQIAPVPYQGTGFDPFNPFLSAEVAGLPRPYNNLGVPAAVLADLDSAISSAQSYSHSAFFDIILRNPKLGNTTVVQQAMMLQPTLISLWIGNNDVLGYATSGGTNPAAPTDKTIFAFLYDALVGKLTSGGAKVVLANIPDVTTIPFFTTVPYMVEVQGNKVALVIQASDGVRQATAEDLILLTAQNVIGDASGQYGPAGVPVGFDASAPLPSAFVLDKNEIATAKQATADFNETIQELVAKYSGKVAFVDINSLLLDAADEDGYKIAGVELNCDFLTGGIFSLDGVHPSNLGYALVANQFIMAINETFGANVPTIDLLQFMEEQQPVKLDLKKLACLPDLSHIPEIFGGKITL</sequence>
<dbReference type="PROSITE" id="PS51257">
    <property type="entry name" value="PROKAR_LIPOPROTEIN"/>
    <property type="match status" value="1"/>
</dbReference>
<dbReference type="Proteomes" id="UP000886111">
    <property type="component" value="Unassembled WGS sequence"/>
</dbReference>
<dbReference type="Gene3D" id="3.40.50.1110">
    <property type="entry name" value="SGNH hydrolase"/>
    <property type="match status" value="1"/>
</dbReference>
<reference evidence="1" key="1">
    <citation type="journal article" date="2020" name="mSystems">
        <title>Genome- and Community-Level Interaction Insights into Carbon Utilization and Element Cycling Functions of Hydrothermarchaeota in Hydrothermal Sediment.</title>
        <authorList>
            <person name="Zhou Z."/>
            <person name="Liu Y."/>
            <person name="Xu W."/>
            <person name="Pan J."/>
            <person name="Luo Z.H."/>
            <person name="Li M."/>
        </authorList>
    </citation>
    <scope>NUCLEOTIDE SEQUENCE [LARGE SCALE GENOMIC DNA]</scope>
    <source>
        <strain evidence="1">HyVt-76</strain>
    </source>
</reference>
<dbReference type="Pfam" id="PF00657">
    <property type="entry name" value="Lipase_GDSL"/>
    <property type="match status" value="1"/>
</dbReference>
<evidence type="ECO:0000313" key="1">
    <source>
        <dbReference type="EMBL" id="HHE55475.1"/>
    </source>
</evidence>
<dbReference type="EMBL" id="DRTD01000502">
    <property type="protein sequence ID" value="HHE55475.1"/>
    <property type="molecule type" value="Genomic_DNA"/>
</dbReference>
<organism evidence="1">
    <name type="scientific">Caldithrix abyssi</name>
    <dbReference type="NCBI Taxonomy" id="187145"/>
    <lineage>
        <taxon>Bacteria</taxon>
        <taxon>Pseudomonadati</taxon>
        <taxon>Calditrichota</taxon>
        <taxon>Calditrichia</taxon>
        <taxon>Calditrichales</taxon>
        <taxon>Calditrichaceae</taxon>
        <taxon>Caldithrix</taxon>
    </lineage>
</organism>
<proteinExistence type="predicted"/>
<dbReference type="PANTHER" id="PTHR30383:SF5">
    <property type="entry name" value="SGNH HYDROLASE-TYPE ESTERASE DOMAIN-CONTAINING PROTEIN"/>
    <property type="match status" value="1"/>
</dbReference>
<dbReference type="InterPro" id="IPR036514">
    <property type="entry name" value="SGNH_hydro_sf"/>
</dbReference>
<protein>
    <recommendedName>
        <fullName evidence="2">G-D-S-L family lipolytic protein</fullName>
    </recommendedName>
</protein>
<dbReference type="SUPFAM" id="SSF52266">
    <property type="entry name" value="SGNH hydrolase"/>
    <property type="match status" value="1"/>
</dbReference>
<dbReference type="PANTHER" id="PTHR30383">
    <property type="entry name" value="THIOESTERASE 1/PROTEASE 1/LYSOPHOSPHOLIPASE L1"/>
    <property type="match status" value="1"/>
</dbReference>
<name>A0A7V5H4R3_CALAY</name>
<dbReference type="InterPro" id="IPR051532">
    <property type="entry name" value="Ester_Hydrolysis_Enzymes"/>
</dbReference>
<dbReference type="GO" id="GO:0004622">
    <property type="term" value="F:phosphatidylcholine lysophospholipase activity"/>
    <property type="evidence" value="ECO:0007669"/>
    <property type="project" value="TreeGrafter"/>
</dbReference>
<evidence type="ECO:0008006" key="2">
    <source>
        <dbReference type="Google" id="ProtNLM"/>
    </source>
</evidence>
<dbReference type="InterPro" id="IPR001087">
    <property type="entry name" value="GDSL"/>
</dbReference>
<dbReference type="AlphaFoldDB" id="A0A7V5H4R3"/>
<accession>A0A7V5H4R3</accession>